<dbReference type="EMBL" id="JYDW01000319">
    <property type="protein sequence ID" value="KRZ49332.1"/>
    <property type="molecule type" value="Genomic_DNA"/>
</dbReference>
<name>A0A0V1KPQ9_9BILA</name>
<sequence>MGAHAICLRHIPCRVGFAPDFLLAGCAPCPGSLFRLTTMSELSGSYPVLPSLVSELLLTSDDINPRTLFRTAYKSQRFGIRVAYLFPLSVHCVELSCYQLFQPSCDIALCL</sequence>
<gene>
    <name evidence="1" type="ORF">T02_5953</name>
</gene>
<evidence type="ECO:0000313" key="1">
    <source>
        <dbReference type="EMBL" id="KRZ49332.1"/>
    </source>
</evidence>
<comment type="caution">
    <text evidence="1">The sequence shown here is derived from an EMBL/GenBank/DDBJ whole genome shotgun (WGS) entry which is preliminary data.</text>
</comment>
<protein>
    <submittedName>
        <fullName evidence="1">Uncharacterized protein</fullName>
    </submittedName>
</protein>
<reference evidence="1 2" key="1">
    <citation type="submission" date="2015-05" db="EMBL/GenBank/DDBJ databases">
        <title>Evolution of Trichinella species and genotypes.</title>
        <authorList>
            <person name="Korhonen P.K."/>
            <person name="Edoardo P."/>
            <person name="Giuseppe L.R."/>
            <person name="Gasser R.B."/>
        </authorList>
    </citation>
    <scope>NUCLEOTIDE SEQUENCE [LARGE SCALE GENOMIC DNA]</scope>
    <source>
        <strain evidence="1">ISS10</strain>
    </source>
</reference>
<dbReference type="Proteomes" id="UP000054721">
    <property type="component" value="Unassembled WGS sequence"/>
</dbReference>
<organism evidence="1 2">
    <name type="scientific">Trichinella nativa</name>
    <dbReference type="NCBI Taxonomy" id="6335"/>
    <lineage>
        <taxon>Eukaryota</taxon>
        <taxon>Metazoa</taxon>
        <taxon>Ecdysozoa</taxon>
        <taxon>Nematoda</taxon>
        <taxon>Enoplea</taxon>
        <taxon>Dorylaimia</taxon>
        <taxon>Trichinellida</taxon>
        <taxon>Trichinellidae</taxon>
        <taxon>Trichinella</taxon>
    </lineage>
</organism>
<proteinExistence type="predicted"/>
<evidence type="ECO:0000313" key="2">
    <source>
        <dbReference type="Proteomes" id="UP000054721"/>
    </source>
</evidence>
<keyword evidence="2" id="KW-1185">Reference proteome</keyword>
<dbReference type="AlphaFoldDB" id="A0A0V1KPQ9"/>
<accession>A0A0V1KPQ9</accession>